<dbReference type="RefSeq" id="WP_184092033.1">
    <property type="nucleotide sequence ID" value="NZ_JACIJF010000038.1"/>
</dbReference>
<reference evidence="1 2" key="1">
    <citation type="submission" date="2020-08" db="EMBL/GenBank/DDBJ databases">
        <title>Genomic Encyclopedia of Type Strains, Phase IV (KMG-IV): sequencing the most valuable type-strain genomes for metagenomic binning, comparative biology and taxonomic classification.</title>
        <authorList>
            <person name="Goeker M."/>
        </authorList>
    </citation>
    <scope>NUCLEOTIDE SEQUENCE [LARGE SCALE GENOMIC DNA]</scope>
    <source>
        <strain evidence="1 2">DSM 26736</strain>
    </source>
</reference>
<evidence type="ECO:0000313" key="2">
    <source>
        <dbReference type="Proteomes" id="UP000527143"/>
    </source>
</evidence>
<dbReference type="EMBL" id="JACIJF010000038">
    <property type="protein sequence ID" value="MBB5713047.1"/>
    <property type="molecule type" value="Genomic_DNA"/>
</dbReference>
<sequence length="67" mass="7937">MAKKRIRKPHDPDLFADAVNYRTAYGAQWPDLALAHLKRLSTDVDRVTFDRWVELMKVMMQLDEPKH</sequence>
<dbReference type="AlphaFoldDB" id="A0A840YTT7"/>
<keyword evidence="2" id="KW-1185">Reference proteome</keyword>
<accession>A0A840YTT7</accession>
<name>A0A840YTT7_9SPHN</name>
<organism evidence="1 2">
    <name type="scientific">Sphingomonas xinjiangensis</name>
    <dbReference type="NCBI Taxonomy" id="643568"/>
    <lineage>
        <taxon>Bacteria</taxon>
        <taxon>Pseudomonadati</taxon>
        <taxon>Pseudomonadota</taxon>
        <taxon>Alphaproteobacteria</taxon>
        <taxon>Sphingomonadales</taxon>
        <taxon>Sphingomonadaceae</taxon>
        <taxon>Sphingomonas</taxon>
    </lineage>
</organism>
<comment type="caution">
    <text evidence="1">The sequence shown here is derived from an EMBL/GenBank/DDBJ whole genome shotgun (WGS) entry which is preliminary data.</text>
</comment>
<proteinExistence type="predicted"/>
<evidence type="ECO:0000313" key="1">
    <source>
        <dbReference type="EMBL" id="MBB5713047.1"/>
    </source>
</evidence>
<protein>
    <submittedName>
        <fullName evidence="1">Uncharacterized protein</fullName>
    </submittedName>
</protein>
<dbReference type="Proteomes" id="UP000527143">
    <property type="component" value="Unassembled WGS sequence"/>
</dbReference>
<gene>
    <name evidence="1" type="ORF">FHT02_004309</name>
</gene>